<dbReference type="InterPro" id="IPR000515">
    <property type="entry name" value="MetI-like"/>
</dbReference>
<evidence type="ECO:0000256" key="1">
    <source>
        <dbReference type="ARBA" id="ARBA00004651"/>
    </source>
</evidence>
<dbReference type="GO" id="GO:0055085">
    <property type="term" value="P:transmembrane transport"/>
    <property type="evidence" value="ECO:0007669"/>
    <property type="project" value="InterPro"/>
</dbReference>
<keyword evidence="6 7" id="KW-0472">Membrane</keyword>
<feature type="domain" description="ABC transmembrane type-1" evidence="8">
    <location>
        <begin position="74"/>
        <end position="254"/>
    </location>
</feature>
<keyword evidence="2 7" id="KW-0813">Transport</keyword>
<protein>
    <submittedName>
        <fullName evidence="9">NitT/TauT family transport system permease protein</fullName>
    </submittedName>
</protein>
<feature type="transmembrane region" description="Helical" evidence="7">
    <location>
        <begin position="108"/>
        <end position="131"/>
    </location>
</feature>
<dbReference type="EMBL" id="FNWU01000022">
    <property type="protein sequence ID" value="SEH65541.1"/>
    <property type="molecule type" value="Genomic_DNA"/>
</dbReference>
<proteinExistence type="inferred from homology"/>
<dbReference type="AlphaFoldDB" id="A0A1H6JY34"/>
<organism evidence="9 10">
    <name type="scientific">Halopenitus malekzadehii</name>
    <dbReference type="NCBI Taxonomy" id="1267564"/>
    <lineage>
        <taxon>Archaea</taxon>
        <taxon>Methanobacteriati</taxon>
        <taxon>Methanobacteriota</taxon>
        <taxon>Stenosarchaea group</taxon>
        <taxon>Halobacteria</taxon>
        <taxon>Halobacteriales</taxon>
        <taxon>Haloferacaceae</taxon>
        <taxon>Halopenitus</taxon>
    </lineage>
</organism>
<dbReference type="STRING" id="1267564.SAMN05192561_1229"/>
<comment type="subcellular location">
    <subcellularLocation>
        <location evidence="1 7">Cell membrane</location>
        <topology evidence="1 7">Multi-pass membrane protein</topology>
    </subcellularLocation>
</comment>
<dbReference type="GO" id="GO:0005886">
    <property type="term" value="C:plasma membrane"/>
    <property type="evidence" value="ECO:0007669"/>
    <property type="project" value="UniProtKB-SubCell"/>
</dbReference>
<dbReference type="InterPro" id="IPR035906">
    <property type="entry name" value="MetI-like_sf"/>
</dbReference>
<dbReference type="Proteomes" id="UP000199215">
    <property type="component" value="Unassembled WGS sequence"/>
</dbReference>
<comment type="similarity">
    <text evidence="7">Belongs to the binding-protein-dependent transport system permease family.</text>
</comment>
<dbReference type="OrthoDB" id="50379at2157"/>
<evidence type="ECO:0000256" key="4">
    <source>
        <dbReference type="ARBA" id="ARBA00022692"/>
    </source>
</evidence>
<feature type="transmembrane region" description="Helical" evidence="7">
    <location>
        <begin position="137"/>
        <end position="156"/>
    </location>
</feature>
<dbReference type="Gene3D" id="1.10.3720.10">
    <property type="entry name" value="MetI-like"/>
    <property type="match status" value="1"/>
</dbReference>
<keyword evidence="3" id="KW-1003">Cell membrane</keyword>
<dbReference type="RefSeq" id="WP_092817903.1">
    <property type="nucleotide sequence ID" value="NZ_FNWU01000022.1"/>
</dbReference>
<dbReference type="PANTHER" id="PTHR30151:SF38">
    <property type="entry name" value="ALIPHATIC SULFONATES TRANSPORT PERMEASE PROTEIN SSUC-RELATED"/>
    <property type="match status" value="1"/>
</dbReference>
<evidence type="ECO:0000256" key="3">
    <source>
        <dbReference type="ARBA" id="ARBA00022475"/>
    </source>
</evidence>
<sequence>MATERRGHFGNWKPENVKPLLVEDVLPRFVFLVGFLAVWQVIAVYFSQNLLPTPMAVFQESISILVSGEFFYHLQNTVRRVFVAFVAAWFVSIALGVWMGLSERAEKFFDMGIIIGITIPGLATAIISVMLFGLQPLTAYLAVFVAVFPMITLNFWEGVKDIDLQLVEMGEVFDFGRVRTIRHVVLPQLIPYMLSAGRLALGLAWKLVVIVEFLGFGNGIGYMLTSEYNQFNMAGVLAWTALFTVIMLLIEYGGFKLLERRYLAWRPNIEIRGQA</sequence>
<evidence type="ECO:0000313" key="10">
    <source>
        <dbReference type="Proteomes" id="UP000199215"/>
    </source>
</evidence>
<evidence type="ECO:0000259" key="8">
    <source>
        <dbReference type="PROSITE" id="PS50928"/>
    </source>
</evidence>
<feature type="transmembrane region" description="Helical" evidence="7">
    <location>
        <begin position="25"/>
        <end position="45"/>
    </location>
</feature>
<evidence type="ECO:0000256" key="5">
    <source>
        <dbReference type="ARBA" id="ARBA00022989"/>
    </source>
</evidence>
<dbReference type="PANTHER" id="PTHR30151">
    <property type="entry name" value="ALKANE SULFONATE ABC TRANSPORTER-RELATED, MEMBRANE SUBUNIT"/>
    <property type="match status" value="1"/>
</dbReference>
<name>A0A1H6JY34_9EURY</name>
<dbReference type="SUPFAM" id="SSF161098">
    <property type="entry name" value="MetI-like"/>
    <property type="match status" value="1"/>
</dbReference>
<feature type="transmembrane region" description="Helical" evidence="7">
    <location>
        <begin position="81"/>
        <end position="101"/>
    </location>
</feature>
<evidence type="ECO:0000256" key="7">
    <source>
        <dbReference type="RuleBase" id="RU363032"/>
    </source>
</evidence>
<keyword evidence="4 7" id="KW-0812">Transmembrane</keyword>
<dbReference type="Pfam" id="PF00528">
    <property type="entry name" value="BPD_transp_1"/>
    <property type="match status" value="1"/>
</dbReference>
<dbReference type="CDD" id="cd06261">
    <property type="entry name" value="TM_PBP2"/>
    <property type="match status" value="1"/>
</dbReference>
<gene>
    <name evidence="9" type="ORF">SAMN05192561_1229</name>
</gene>
<reference evidence="9 10" key="1">
    <citation type="submission" date="2016-10" db="EMBL/GenBank/DDBJ databases">
        <authorList>
            <person name="de Groot N.N."/>
        </authorList>
    </citation>
    <scope>NUCLEOTIDE SEQUENCE [LARGE SCALE GENOMIC DNA]</scope>
    <source>
        <strain evidence="9 10">IBRC-M10418</strain>
    </source>
</reference>
<dbReference type="PROSITE" id="PS50928">
    <property type="entry name" value="ABC_TM1"/>
    <property type="match status" value="1"/>
</dbReference>
<keyword evidence="10" id="KW-1185">Reference proteome</keyword>
<keyword evidence="5 7" id="KW-1133">Transmembrane helix</keyword>
<evidence type="ECO:0000256" key="6">
    <source>
        <dbReference type="ARBA" id="ARBA00023136"/>
    </source>
</evidence>
<accession>A0A1H6JY34</accession>
<feature type="transmembrane region" description="Helical" evidence="7">
    <location>
        <begin position="236"/>
        <end position="258"/>
    </location>
</feature>
<evidence type="ECO:0000313" key="9">
    <source>
        <dbReference type="EMBL" id="SEH65541.1"/>
    </source>
</evidence>
<evidence type="ECO:0000256" key="2">
    <source>
        <dbReference type="ARBA" id="ARBA00022448"/>
    </source>
</evidence>
<feature type="transmembrane region" description="Helical" evidence="7">
    <location>
        <begin position="203"/>
        <end position="224"/>
    </location>
</feature>